<organism evidence="2 3">
    <name type="scientific">Exocentrus adspersus</name>
    <dbReference type="NCBI Taxonomy" id="1586481"/>
    <lineage>
        <taxon>Eukaryota</taxon>
        <taxon>Metazoa</taxon>
        <taxon>Ecdysozoa</taxon>
        <taxon>Arthropoda</taxon>
        <taxon>Hexapoda</taxon>
        <taxon>Insecta</taxon>
        <taxon>Pterygota</taxon>
        <taxon>Neoptera</taxon>
        <taxon>Endopterygota</taxon>
        <taxon>Coleoptera</taxon>
        <taxon>Polyphaga</taxon>
        <taxon>Cucujiformia</taxon>
        <taxon>Chrysomeloidea</taxon>
        <taxon>Cerambycidae</taxon>
        <taxon>Lamiinae</taxon>
        <taxon>Acanthocinini</taxon>
        <taxon>Exocentrus</taxon>
    </lineage>
</organism>
<keyword evidence="1" id="KW-0732">Signal</keyword>
<accession>A0AAV8W7Y7</accession>
<feature type="signal peptide" evidence="1">
    <location>
        <begin position="1"/>
        <end position="19"/>
    </location>
</feature>
<proteinExistence type="predicted"/>
<name>A0AAV8W7Y7_9CUCU</name>
<keyword evidence="3" id="KW-1185">Reference proteome</keyword>
<gene>
    <name evidence="2" type="ORF">NQ315_007573</name>
</gene>
<sequence>MKSHIKVLAIFSLFLIISASNTSQDIISPDEFNARVGKDQHANISINATIEDRFLLNVPCKEDHILIRGVCTKIRIY</sequence>
<evidence type="ECO:0000313" key="3">
    <source>
        <dbReference type="Proteomes" id="UP001159042"/>
    </source>
</evidence>
<dbReference type="AlphaFoldDB" id="A0AAV8W7Y7"/>
<reference evidence="2 3" key="1">
    <citation type="journal article" date="2023" name="Insect Mol. Biol.">
        <title>Genome sequencing provides insights into the evolution of gene families encoding plant cell wall-degrading enzymes in longhorned beetles.</title>
        <authorList>
            <person name="Shin N.R."/>
            <person name="Okamura Y."/>
            <person name="Kirsch R."/>
            <person name="Pauchet Y."/>
        </authorList>
    </citation>
    <scope>NUCLEOTIDE SEQUENCE [LARGE SCALE GENOMIC DNA]</scope>
    <source>
        <strain evidence="2">EAD_L_NR</strain>
    </source>
</reference>
<protein>
    <submittedName>
        <fullName evidence="2">Uncharacterized protein</fullName>
    </submittedName>
</protein>
<evidence type="ECO:0000313" key="2">
    <source>
        <dbReference type="EMBL" id="KAJ8922543.1"/>
    </source>
</evidence>
<comment type="caution">
    <text evidence="2">The sequence shown here is derived from an EMBL/GenBank/DDBJ whole genome shotgun (WGS) entry which is preliminary data.</text>
</comment>
<feature type="chain" id="PRO_5043866190" evidence="1">
    <location>
        <begin position="20"/>
        <end position="77"/>
    </location>
</feature>
<evidence type="ECO:0000256" key="1">
    <source>
        <dbReference type="SAM" id="SignalP"/>
    </source>
</evidence>
<dbReference type="Proteomes" id="UP001159042">
    <property type="component" value="Unassembled WGS sequence"/>
</dbReference>
<dbReference type="EMBL" id="JANEYG010000006">
    <property type="protein sequence ID" value="KAJ8922543.1"/>
    <property type="molecule type" value="Genomic_DNA"/>
</dbReference>